<evidence type="ECO:0000313" key="1">
    <source>
        <dbReference type="EMBL" id="EHP31011.1"/>
    </source>
</evidence>
<reference evidence="1 2" key="1">
    <citation type="journal article" date="2012" name="Proc. Natl. Acad. Sci. U.S.A.">
        <title>Genome and physiology of a model Epsilonproteobacterium responsible for sulfide detoxification in marine oxygen depletion zones.</title>
        <authorList>
            <person name="Grote J."/>
            <person name="Schott T."/>
            <person name="Bruckner C.G."/>
            <person name="Glockner F.O."/>
            <person name="Jost G."/>
            <person name="Teeling H."/>
            <person name="Labrenz M."/>
            <person name="Jurgens K."/>
        </authorList>
    </citation>
    <scope>NUCLEOTIDE SEQUENCE [LARGE SCALE GENOMIC DNA]</scope>
    <source>
        <strain evidence="1 2">GD1</strain>
    </source>
</reference>
<gene>
    <name evidence="1" type="ORF">SMGD1_2488</name>
</gene>
<protein>
    <submittedName>
        <fullName evidence="1">Uncharacterized protein</fullName>
    </submittedName>
</protein>
<name>H1FZK4_SULGG</name>
<dbReference type="PATRIC" id="fig|929558.5.peg.2479"/>
<dbReference type="Proteomes" id="UP000006431">
    <property type="component" value="Unassembled WGS sequence"/>
</dbReference>
<dbReference type="AlphaFoldDB" id="H1FZK4"/>
<sequence>MKKIIINKKYYGNIELAKTRNAYNIFVSVIRAFKAKEPITVETIYSKEKLKSFEKYKSGEFQYELEELDMYIELSKLLKFTSTDAKKLKEQIAFVNDDAHVHLDISKNLVLFNKKKQSTAKKSYLFWDIENFSNISPMFSQVIEPYELEDENIYVSCNPDSLYLFKAEWEADLFDFGKTFNSFNFTKCDHGKNVADGVLLNNFKELSPRDANIYVMTYDRELKDRFRDSCHESNNLYVLERKILY</sequence>
<dbReference type="RefSeq" id="WP_008341469.1">
    <property type="nucleotide sequence ID" value="NZ_AFRZ01000001.1"/>
</dbReference>
<keyword evidence="2" id="KW-1185">Reference proteome</keyword>
<dbReference type="eggNOG" id="ENOG5032PP4">
    <property type="taxonomic scope" value="Bacteria"/>
</dbReference>
<comment type="caution">
    <text evidence="1">The sequence shown here is derived from an EMBL/GenBank/DDBJ whole genome shotgun (WGS) entry which is preliminary data.</text>
</comment>
<dbReference type="EMBL" id="AFRZ01000001">
    <property type="protein sequence ID" value="EHP31011.1"/>
    <property type="molecule type" value="Genomic_DNA"/>
</dbReference>
<evidence type="ECO:0000313" key="2">
    <source>
        <dbReference type="Proteomes" id="UP000006431"/>
    </source>
</evidence>
<dbReference type="HOGENOM" id="CLU_1089589_0_0_7"/>
<dbReference type="OrthoDB" id="5333190at2"/>
<proteinExistence type="predicted"/>
<accession>H1FZK4</accession>
<organism evidence="1 2">
    <name type="scientific">Sulfurimonas gotlandica (strain DSM 19862 / JCM 16533 / GD1)</name>
    <dbReference type="NCBI Taxonomy" id="929558"/>
    <lineage>
        <taxon>Bacteria</taxon>
        <taxon>Pseudomonadati</taxon>
        <taxon>Campylobacterota</taxon>
        <taxon>Epsilonproteobacteria</taxon>
        <taxon>Campylobacterales</taxon>
        <taxon>Sulfurimonadaceae</taxon>
        <taxon>Sulfurimonas</taxon>
    </lineage>
</organism>